<dbReference type="EC" id="4.4.1.13" evidence="2"/>
<dbReference type="EMBL" id="FQVL01000001">
    <property type="protein sequence ID" value="SHE42428.1"/>
    <property type="molecule type" value="Genomic_DNA"/>
</dbReference>
<evidence type="ECO:0000256" key="3">
    <source>
        <dbReference type="ARBA" id="ARBA00022898"/>
    </source>
</evidence>
<gene>
    <name evidence="7" type="ORF">SAMN05444392_101418</name>
</gene>
<accession>A0A1M4TDH6</accession>
<sequence length="391" mass="45285">MKFDFDQVINRQNTNSIKWDYNQAIFGREDVLPLWVGDMDFASPPEVVKAIQERAAHPVYGYPGTPAKFYDAAIDWVFRRYQFQLDRKRITFVPGVMTGIHLAVDAFTEPDDEIIIQPPVYHPFFHVGPNRGRKIVENPLVQLADGSYRVDLDDLQRKITKKTRMIILCNPHNPVGRVWSQQELLSIAQIATEHKLIVVSDEVHSDLVYANHTITPYYTLPEEWSKRSLTFFATSKSFNLPGLFTSLAVIPDPKLYQRYVDVVQKSSSNHINIFGIEATIAAYQKGEEWLTEVIRYIEDNARYLSDFLSKHIPEVKFHLPEATYFAWLDFREFHLTNQQLKDFMIQKAKLGLNDGFIFGRQGSGYQRLNIACPRSTLEKALNQLFKAYKEK</sequence>
<name>A0A1M4TDH6_9BACL</name>
<dbReference type="PANTHER" id="PTHR43525:SF1">
    <property type="entry name" value="PROTEIN MALY"/>
    <property type="match status" value="1"/>
</dbReference>
<dbReference type="InterPro" id="IPR004839">
    <property type="entry name" value="Aminotransferase_I/II_large"/>
</dbReference>
<dbReference type="Gene3D" id="3.40.640.10">
    <property type="entry name" value="Type I PLP-dependent aspartate aminotransferase-like (Major domain)"/>
    <property type="match status" value="1"/>
</dbReference>
<dbReference type="PANTHER" id="PTHR43525">
    <property type="entry name" value="PROTEIN MALY"/>
    <property type="match status" value="1"/>
</dbReference>
<dbReference type="OrthoDB" id="9802872at2"/>
<dbReference type="InterPro" id="IPR015421">
    <property type="entry name" value="PyrdxlP-dep_Trfase_major"/>
</dbReference>
<dbReference type="InterPro" id="IPR015424">
    <property type="entry name" value="PyrdxlP-dep_Trfase"/>
</dbReference>
<dbReference type="RefSeq" id="WP_073151198.1">
    <property type="nucleotide sequence ID" value="NZ_FQVL01000001.1"/>
</dbReference>
<evidence type="ECO:0000313" key="8">
    <source>
        <dbReference type="Proteomes" id="UP000184476"/>
    </source>
</evidence>
<proteinExistence type="inferred from homology"/>
<keyword evidence="4 7" id="KW-0456">Lyase</keyword>
<dbReference type="GO" id="GO:0047804">
    <property type="term" value="F:cysteine-S-conjugate beta-lyase activity"/>
    <property type="evidence" value="ECO:0007669"/>
    <property type="project" value="UniProtKB-EC"/>
</dbReference>
<dbReference type="InterPro" id="IPR051798">
    <property type="entry name" value="Class-II_PLP-Dep_Aminotrans"/>
</dbReference>
<evidence type="ECO:0000256" key="1">
    <source>
        <dbReference type="ARBA" id="ARBA00001933"/>
    </source>
</evidence>
<dbReference type="InterPro" id="IPR015422">
    <property type="entry name" value="PyrdxlP-dep_Trfase_small"/>
</dbReference>
<dbReference type="InterPro" id="IPR027619">
    <property type="entry name" value="C-S_lyase_PatB-like"/>
</dbReference>
<dbReference type="SUPFAM" id="SSF53383">
    <property type="entry name" value="PLP-dependent transferases"/>
    <property type="match status" value="1"/>
</dbReference>
<feature type="domain" description="Aminotransferase class I/classII large" evidence="6">
    <location>
        <begin position="30"/>
        <end position="383"/>
    </location>
</feature>
<evidence type="ECO:0000313" key="7">
    <source>
        <dbReference type="EMBL" id="SHE42428.1"/>
    </source>
</evidence>
<dbReference type="CDD" id="cd00609">
    <property type="entry name" value="AAT_like"/>
    <property type="match status" value="1"/>
</dbReference>
<keyword evidence="3" id="KW-0663">Pyridoxal phosphate</keyword>
<dbReference type="Pfam" id="PF00155">
    <property type="entry name" value="Aminotran_1_2"/>
    <property type="match status" value="1"/>
</dbReference>
<dbReference type="Proteomes" id="UP000184476">
    <property type="component" value="Unassembled WGS sequence"/>
</dbReference>
<dbReference type="NCBIfam" id="TIGR04350">
    <property type="entry name" value="C_S_lyase_PatB"/>
    <property type="match status" value="1"/>
</dbReference>
<evidence type="ECO:0000259" key="6">
    <source>
        <dbReference type="Pfam" id="PF00155"/>
    </source>
</evidence>
<dbReference type="GO" id="GO:0030170">
    <property type="term" value="F:pyridoxal phosphate binding"/>
    <property type="evidence" value="ECO:0007669"/>
    <property type="project" value="InterPro"/>
</dbReference>
<evidence type="ECO:0000256" key="2">
    <source>
        <dbReference type="ARBA" id="ARBA00012224"/>
    </source>
</evidence>
<dbReference type="STRING" id="112248.SAMN05444392_101418"/>
<comment type="similarity">
    <text evidence="5">Belongs to the class-II pyridoxal-phosphate-dependent aminotransferase family. MalY/PatB cystathionine beta-lyase subfamily.</text>
</comment>
<reference evidence="7" key="1">
    <citation type="submission" date="2016-11" db="EMBL/GenBank/DDBJ databases">
        <authorList>
            <person name="Jaros S."/>
            <person name="Januszkiewicz K."/>
            <person name="Wedrychowicz H."/>
        </authorList>
    </citation>
    <scope>NUCLEOTIDE SEQUENCE [LARGE SCALE GENOMIC DNA]</scope>
    <source>
        <strain evidence="7">DSM 44666</strain>
    </source>
</reference>
<organism evidence="7 8">
    <name type="scientific">Seinonella peptonophila</name>
    <dbReference type="NCBI Taxonomy" id="112248"/>
    <lineage>
        <taxon>Bacteria</taxon>
        <taxon>Bacillati</taxon>
        <taxon>Bacillota</taxon>
        <taxon>Bacilli</taxon>
        <taxon>Bacillales</taxon>
        <taxon>Thermoactinomycetaceae</taxon>
        <taxon>Seinonella</taxon>
    </lineage>
</organism>
<evidence type="ECO:0000256" key="4">
    <source>
        <dbReference type="ARBA" id="ARBA00023239"/>
    </source>
</evidence>
<dbReference type="AlphaFoldDB" id="A0A1M4TDH6"/>
<comment type="cofactor">
    <cofactor evidence="1">
        <name>pyridoxal 5'-phosphate</name>
        <dbReference type="ChEBI" id="CHEBI:597326"/>
    </cofactor>
</comment>
<protein>
    <recommendedName>
        <fullName evidence="2">cysteine-S-conjugate beta-lyase</fullName>
        <ecNumber evidence="2">4.4.1.13</ecNumber>
    </recommendedName>
</protein>
<evidence type="ECO:0000256" key="5">
    <source>
        <dbReference type="ARBA" id="ARBA00037974"/>
    </source>
</evidence>
<keyword evidence="8" id="KW-1185">Reference proteome</keyword>
<dbReference type="Gene3D" id="3.90.1150.10">
    <property type="entry name" value="Aspartate Aminotransferase, domain 1"/>
    <property type="match status" value="1"/>
</dbReference>